<dbReference type="PANTHER" id="PTHR12126">
    <property type="entry name" value="NADH-UBIQUINONE OXIDOREDUCTASE 39 KDA SUBUNIT-RELATED"/>
    <property type="match status" value="1"/>
</dbReference>
<dbReference type="InterPro" id="IPR001509">
    <property type="entry name" value="Epimerase_deHydtase"/>
</dbReference>
<gene>
    <name evidence="3" type="ORF">DLM65_06015</name>
</gene>
<dbReference type="PANTHER" id="PTHR12126:SF11">
    <property type="entry name" value="NADH DEHYDROGENASE [UBIQUINONE] 1 ALPHA SUBCOMPLEX SUBUNIT 9, MITOCHONDRIAL"/>
    <property type="match status" value="1"/>
</dbReference>
<dbReference type="SUPFAM" id="SSF51735">
    <property type="entry name" value="NAD(P)-binding Rossmann-fold domains"/>
    <property type="match status" value="1"/>
</dbReference>
<dbReference type="InterPro" id="IPR036291">
    <property type="entry name" value="NAD(P)-bd_dom_sf"/>
</dbReference>
<accession>A0A2W5Z7R1</accession>
<sequence length="338" mass="35884">MAVARSGTTRGRPGERRTAREADHRHGGFSYPPRAASEEGRAKVRVAITGGTGFVGSNTARALLAAGHEVVLVSRGTRRVAPREGLRVVRADVIAGKGLAEAFAGCDAVVHLTAIIREKGKQTFDAVIRRGTENVVDAARTSGVAHLVYISAIGADPDPAFPYHYTKWMAEQAVRSSGVPFTILRPSLIFGPGDGFFTTLCSLVRYSIPVIPIAGDGGALFQPIGIDDVVHCIALCLERGPTMRVIEIGGPEQLSYEGIVDVIHDAIGAGMRIKVHVPVGALLPAAMVMDKVLPNPPVTPSQLRMLARHNITRIDSVRSAFGFAPAAFTANAGYLNER</sequence>
<feature type="compositionally biased region" description="Basic and acidic residues" evidence="1">
    <location>
        <begin position="12"/>
        <end position="26"/>
    </location>
</feature>
<proteinExistence type="predicted"/>
<feature type="domain" description="NAD-dependent epimerase/dehydratase" evidence="2">
    <location>
        <begin position="46"/>
        <end position="249"/>
    </location>
</feature>
<protein>
    <submittedName>
        <fullName evidence="3">Complex I NDUFA9 subunit family protein</fullName>
    </submittedName>
</protein>
<dbReference type="Gene3D" id="3.40.50.720">
    <property type="entry name" value="NAD(P)-binding Rossmann-like Domain"/>
    <property type="match status" value="1"/>
</dbReference>
<comment type="caution">
    <text evidence="3">The sequence shown here is derived from an EMBL/GenBank/DDBJ whole genome shotgun (WGS) entry which is preliminary data.</text>
</comment>
<evidence type="ECO:0000313" key="3">
    <source>
        <dbReference type="EMBL" id="PZR81323.1"/>
    </source>
</evidence>
<evidence type="ECO:0000256" key="1">
    <source>
        <dbReference type="SAM" id="MobiDB-lite"/>
    </source>
</evidence>
<reference evidence="3 4" key="1">
    <citation type="journal article" date="2017" name="Nature">
        <title>Atmospheric trace gases support primary production in Antarctic desert surface soil.</title>
        <authorList>
            <person name="Ji M."/>
            <person name="Greening C."/>
            <person name="Vanwonterghem I."/>
            <person name="Carere C.R."/>
            <person name="Bay S.K."/>
            <person name="Steen J.A."/>
            <person name="Montgomery K."/>
            <person name="Lines T."/>
            <person name="Beardall J."/>
            <person name="van Dorst J."/>
            <person name="Snape I."/>
            <person name="Stott M.B."/>
            <person name="Hugenholtz P."/>
            <person name="Ferrari B.C."/>
        </authorList>
    </citation>
    <scope>NUCLEOTIDE SEQUENCE [LARGE SCALE GENOMIC DNA]</scope>
    <source>
        <strain evidence="3">RRmetagenome_bin12</strain>
    </source>
</reference>
<evidence type="ECO:0000259" key="2">
    <source>
        <dbReference type="Pfam" id="PF01370"/>
    </source>
</evidence>
<organism evidence="3 4">
    <name type="scientific">Candidatus Aeolococcus gillhamiae</name>
    <dbReference type="NCBI Taxonomy" id="3127015"/>
    <lineage>
        <taxon>Bacteria</taxon>
        <taxon>Bacillati</taxon>
        <taxon>Candidatus Dormiibacterota</taxon>
        <taxon>Candidatus Dormibacteria</taxon>
        <taxon>Candidatus Aeolococcales</taxon>
        <taxon>Candidatus Aeolococcaceae</taxon>
        <taxon>Candidatus Aeolococcus</taxon>
    </lineage>
</organism>
<dbReference type="AlphaFoldDB" id="A0A2W5Z7R1"/>
<dbReference type="InterPro" id="IPR051207">
    <property type="entry name" value="ComplexI_NDUFA9_subunit"/>
</dbReference>
<dbReference type="GO" id="GO:0044877">
    <property type="term" value="F:protein-containing complex binding"/>
    <property type="evidence" value="ECO:0007669"/>
    <property type="project" value="TreeGrafter"/>
</dbReference>
<dbReference type="Proteomes" id="UP000248724">
    <property type="component" value="Unassembled WGS sequence"/>
</dbReference>
<feature type="compositionally biased region" description="Low complexity" evidence="1">
    <location>
        <begin position="1"/>
        <end position="11"/>
    </location>
</feature>
<feature type="region of interest" description="Disordered" evidence="1">
    <location>
        <begin position="1"/>
        <end position="37"/>
    </location>
</feature>
<dbReference type="Pfam" id="PF01370">
    <property type="entry name" value="Epimerase"/>
    <property type="match status" value="1"/>
</dbReference>
<dbReference type="EMBL" id="QHBU01000116">
    <property type="protein sequence ID" value="PZR81323.1"/>
    <property type="molecule type" value="Genomic_DNA"/>
</dbReference>
<name>A0A2W5Z7R1_9BACT</name>
<evidence type="ECO:0000313" key="4">
    <source>
        <dbReference type="Proteomes" id="UP000248724"/>
    </source>
</evidence>